<dbReference type="EMBL" id="JAKKPZ010000239">
    <property type="protein sequence ID" value="KAI1698029.1"/>
    <property type="molecule type" value="Genomic_DNA"/>
</dbReference>
<gene>
    <name evidence="1" type="ORF">DdX_18152</name>
</gene>
<dbReference type="AlphaFoldDB" id="A0AAD4MLA4"/>
<accession>A0AAD4MLA4</accession>
<evidence type="ECO:0000313" key="1">
    <source>
        <dbReference type="EMBL" id="KAI1698029.1"/>
    </source>
</evidence>
<comment type="caution">
    <text evidence="1">The sequence shown here is derived from an EMBL/GenBank/DDBJ whole genome shotgun (WGS) entry which is preliminary data.</text>
</comment>
<proteinExistence type="predicted"/>
<evidence type="ECO:0000313" key="2">
    <source>
        <dbReference type="Proteomes" id="UP001201812"/>
    </source>
</evidence>
<organism evidence="1 2">
    <name type="scientific">Ditylenchus destructor</name>
    <dbReference type="NCBI Taxonomy" id="166010"/>
    <lineage>
        <taxon>Eukaryota</taxon>
        <taxon>Metazoa</taxon>
        <taxon>Ecdysozoa</taxon>
        <taxon>Nematoda</taxon>
        <taxon>Chromadorea</taxon>
        <taxon>Rhabditida</taxon>
        <taxon>Tylenchina</taxon>
        <taxon>Tylenchomorpha</taxon>
        <taxon>Sphaerularioidea</taxon>
        <taxon>Anguinidae</taxon>
        <taxon>Anguininae</taxon>
        <taxon>Ditylenchus</taxon>
    </lineage>
</organism>
<sequence>MNCMHFLIGLQAPSIIMNIILTIKPYRTAAKRIVSRMTGKVADASTTTSHAVPSNAVIVSNLTRNRSSFSNISVFNSPGERCG</sequence>
<dbReference type="Proteomes" id="UP001201812">
    <property type="component" value="Unassembled WGS sequence"/>
</dbReference>
<reference evidence="1" key="1">
    <citation type="submission" date="2022-01" db="EMBL/GenBank/DDBJ databases">
        <title>Genome Sequence Resource for Two Populations of Ditylenchus destructor, the Migratory Endoparasitic Phytonematode.</title>
        <authorList>
            <person name="Zhang H."/>
            <person name="Lin R."/>
            <person name="Xie B."/>
        </authorList>
    </citation>
    <scope>NUCLEOTIDE SEQUENCE</scope>
    <source>
        <strain evidence="1">BazhouSP</strain>
    </source>
</reference>
<protein>
    <submittedName>
        <fullName evidence="1">Uncharacterized protein</fullName>
    </submittedName>
</protein>
<keyword evidence="2" id="KW-1185">Reference proteome</keyword>
<name>A0AAD4MLA4_9BILA</name>